<reference evidence="3" key="1">
    <citation type="journal article" date="2021" name="Sci. Rep.">
        <title>Diploid genomic architecture of Nitzschia inconspicua, an elite biomass production diatom.</title>
        <authorList>
            <person name="Oliver A."/>
            <person name="Podell S."/>
            <person name="Pinowska A."/>
            <person name="Traller J.C."/>
            <person name="Smith S.R."/>
            <person name="McClure R."/>
            <person name="Beliaev A."/>
            <person name="Bohutskyi P."/>
            <person name="Hill E.A."/>
            <person name="Rabines A."/>
            <person name="Zheng H."/>
            <person name="Allen L.Z."/>
            <person name="Kuo A."/>
            <person name="Grigoriev I.V."/>
            <person name="Allen A.E."/>
            <person name="Hazlebeck D."/>
            <person name="Allen E.E."/>
        </authorList>
    </citation>
    <scope>NUCLEOTIDE SEQUENCE</scope>
    <source>
        <strain evidence="3">Hildebrandi</strain>
    </source>
</reference>
<feature type="signal peptide" evidence="1">
    <location>
        <begin position="1"/>
        <end position="19"/>
    </location>
</feature>
<dbReference type="PANTHER" id="PTHR11054:SF0">
    <property type="entry name" value="6-PHOSPHOGLUCONOLACTONASE"/>
    <property type="match status" value="1"/>
</dbReference>
<evidence type="ECO:0000259" key="2">
    <source>
        <dbReference type="Pfam" id="PF01182"/>
    </source>
</evidence>
<sequence>MLMNLLLLLVIVQVAPVAPFVVPAKQTYLGSSGSSTTAVCSTATFPSTSPDQVIVLPDADAVGSKIRSIVEEAAVKAIADHGHFYLAIPGGSILKMLVGSKGEWTKSTTIAYVNHKCVAMDDEKLATHAKAMNLFMKDWEGCNPIVLDGTADGPAEAAAYERKLENLANLPRDSDGLPVFDLALIGVGDDGHVGSLYPNRDEVLESKKWVLSVEMKDPPSISLSLPVMANAKEVVVAACGVSEKYPQGKSDAMKRAVVNEDETLQSFPAIGLRQSATWVMDEAAASKLGDTYNE</sequence>
<dbReference type="PANTHER" id="PTHR11054">
    <property type="entry name" value="6-PHOSPHOGLUCONOLACTONASE"/>
    <property type="match status" value="1"/>
</dbReference>
<reference evidence="3" key="2">
    <citation type="submission" date="2021-04" db="EMBL/GenBank/DDBJ databases">
        <authorList>
            <person name="Podell S."/>
        </authorList>
    </citation>
    <scope>NUCLEOTIDE SEQUENCE</scope>
    <source>
        <strain evidence="3">Hildebrandi</strain>
    </source>
</reference>
<dbReference type="GO" id="GO:0005975">
    <property type="term" value="P:carbohydrate metabolic process"/>
    <property type="evidence" value="ECO:0007669"/>
    <property type="project" value="InterPro"/>
</dbReference>
<gene>
    <name evidence="3" type="ORF">IV203_020770</name>
</gene>
<evidence type="ECO:0000313" key="3">
    <source>
        <dbReference type="EMBL" id="KAG7342826.1"/>
    </source>
</evidence>
<dbReference type="InterPro" id="IPR039104">
    <property type="entry name" value="6PGL"/>
</dbReference>
<dbReference type="InterPro" id="IPR006148">
    <property type="entry name" value="Glc/Gal-6P_isomerase"/>
</dbReference>
<feature type="domain" description="Glucosamine/galactosamine-6-phosphate isomerase" evidence="2">
    <location>
        <begin position="57"/>
        <end position="273"/>
    </location>
</feature>
<dbReference type="Proteomes" id="UP000693970">
    <property type="component" value="Unassembled WGS sequence"/>
</dbReference>
<feature type="chain" id="PRO_5039929222" evidence="1">
    <location>
        <begin position="20"/>
        <end position="294"/>
    </location>
</feature>
<accession>A0A9K3KGN8</accession>
<evidence type="ECO:0000313" key="4">
    <source>
        <dbReference type="Proteomes" id="UP000693970"/>
    </source>
</evidence>
<evidence type="ECO:0000256" key="1">
    <source>
        <dbReference type="SAM" id="SignalP"/>
    </source>
</evidence>
<dbReference type="Pfam" id="PF01182">
    <property type="entry name" value="Glucosamine_iso"/>
    <property type="match status" value="1"/>
</dbReference>
<protein>
    <submittedName>
        <fullName evidence="3">6-phosphogluconolactonase</fullName>
    </submittedName>
</protein>
<keyword evidence="1" id="KW-0732">Signal</keyword>
<keyword evidence="4" id="KW-1185">Reference proteome</keyword>
<name>A0A9K3KGN8_9STRA</name>
<dbReference type="EMBL" id="JAGRRH010000024">
    <property type="protein sequence ID" value="KAG7342826.1"/>
    <property type="molecule type" value="Genomic_DNA"/>
</dbReference>
<dbReference type="OrthoDB" id="432544at2759"/>
<comment type="caution">
    <text evidence="3">The sequence shown here is derived from an EMBL/GenBank/DDBJ whole genome shotgun (WGS) entry which is preliminary data.</text>
</comment>
<dbReference type="AlphaFoldDB" id="A0A9K3KGN8"/>
<organism evidence="3 4">
    <name type="scientific">Nitzschia inconspicua</name>
    <dbReference type="NCBI Taxonomy" id="303405"/>
    <lineage>
        <taxon>Eukaryota</taxon>
        <taxon>Sar</taxon>
        <taxon>Stramenopiles</taxon>
        <taxon>Ochrophyta</taxon>
        <taxon>Bacillariophyta</taxon>
        <taxon>Bacillariophyceae</taxon>
        <taxon>Bacillariophycidae</taxon>
        <taxon>Bacillariales</taxon>
        <taxon>Bacillariaceae</taxon>
        <taxon>Nitzschia</taxon>
    </lineage>
</organism>
<proteinExistence type="predicted"/>